<dbReference type="Proteomes" id="UP000023152">
    <property type="component" value="Unassembled WGS sequence"/>
</dbReference>
<keyword evidence="2" id="KW-1185">Reference proteome</keyword>
<dbReference type="SUPFAM" id="SSF52058">
    <property type="entry name" value="L domain-like"/>
    <property type="match status" value="1"/>
</dbReference>
<accession>X6MNZ1</accession>
<dbReference type="AlphaFoldDB" id="X6MNZ1"/>
<dbReference type="OMA" id="EMNALIC"/>
<reference evidence="1 2" key="1">
    <citation type="journal article" date="2013" name="Curr. Biol.">
        <title>The Genome of the Foraminiferan Reticulomyxa filosa.</title>
        <authorList>
            <person name="Glockner G."/>
            <person name="Hulsmann N."/>
            <person name="Schleicher M."/>
            <person name="Noegel A.A."/>
            <person name="Eichinger L."/>
            <person name="Gallinger C."/>
            <person name="Pawlowski J."/>
            <person name="Sierra R."/>
            <person name="Euteneuer U."/>
            <person name="Pillet L."/>
            <person name="Moustafa A."/>
            <person name="Platzer M."/>
            <person name="Groth M."/>
            <person name="Szafranski K."/>
            <person name="Schliwa M."/>
        </authorList>
    </citation>
    <scope>NUCLEOTIDE SEQUENCE [LARGE SCALE GENOMIC DNA]</scope>
</reference>
<dbReference type="InterPro" id="IPR046959">
    <property type="entry name" value="PRK1-6/SRF4-like"/>
</dbReference>
<name>X6MNZ1_RETFI</name>
<dbReference type="InterPro" id="IPR032675">
    <property type="entry name" value="LRR_dom_sf"/>
</dbReference>
<gene>
    <name evidence="1" type="ORF">RFI_22573</name>
</gene>
<organism evidence="1 2">
    <name type="scientific">Reticulomyxa filosa</name>
    <dbReference type="NCBI Taxonomy" id="46433"/>
    <lineage>
        <taxon>Eukaryota</taxon>
        <taxon>Sar</taxon>
        <taxon>Rhizaria</taxon>
        <taxon>Retaria</taxon>
        <taxon>Foraminifera</taxon>
        <taxon>Monothalamids</taxon>
        <taxon>Reticulomyxidae</taxon>
        <taxon>Reticulomyxa</taxon>
    </lineage>
</organism>
<dbReference type="OrthoDB" id="687555at2759"/>
<evidence type="ECO:0000313" key="1">
    <source>
        <dbReference type="EMBL" id="ETO14795.1"/>
    </source>
</evidence>
<comment type="caution">
    <text evidence="1">The sequence shown here is derived from an EMBL/GenBank/DDBJ whole genome shotgun (WGS) entry which is preliminary data.</text>
</comment>
<evidence type="ECO:0008006" key="3">
    <source>
        <dbReference type="Google" id="ProtNLM"/>
    </source>
</evidence>
<dbReference type="EMBL" id="ASPP01019755">
    <property type="protein sequence ID" value="ETO14795.1"/>
    <property type="molecule type" value="Genomic_DNA"/>
</dbReference>
<dbReference type="Gene3D" id="3.80.10.10">
    <property type="entry name" value="Ribonuclease Inhibitor"/>
    <property type="match status" value="1"/>
</dbReference>
<dbReference type="PANTHER" id="PTHR48007:SF4">
    <property type="entry name" value="LEUCINE-RICH REPEAT RECEPTOR-LIKE PROTEIN KINASE PXC1"/>
    <property type="match status" value="1"/>
</dbReference>
<dbReference type="PANTHER" id="PTHR48007">
    <property type="entry name" value="LEUCINE-RICH REPEAT RECEPTOR-LIKE PROTEIN KINASE PXC1"/>
    <property type="match status" value="1"/>
</dbReference>
<proteinExistence type="predicted"/>
<evidence type="ECO:0000313" key="2">
    <source>
        <dbReference type="Proteomes" id="UP000023152"/>
    </source>
</evidence>
<protein>
    <recommendedName>
        <fullName evidence="3">Leucine-rich repeat-containing N-terminal plant-type domain-containing protein</fullName>
    </recommendedName>
</protein>
<sequence>MFTPKSKIFKNIKLIKILFKQDVSIILLVACFLPLENSFLLLISDLLPESEMNALICFYNATKGLNWNISSDEGCTFEGVSCQSQLTQSTVVGLNVANKGLNGTIPACLSNLTNLEILSLVNNHFNGSIPPEIGKSVNVILQKKNFTFCLVLILILSLE</sequence>